<evidence type="ECO:0000256" key="3">
    <source>
        <dbReference type="ARBA" id="ARBA00022801"/>
    </source>
</evidence>
<evidence type="ECO:0000313" key="12">
    <source>
        <dbReference type="EMBL" id="KAF5370850.1"/>
    </source>
</evidence>
<feature type="compositionally biased region" description="Low complexity" evidence="7">
    <location>
        <begin position="384"/>
        <end position="405"/>
    </location>
</feature>
<proteinExistence type="inferred from homology"/>
<feature type="domain" description="RNase III" evidence="8">
    <location>
        <begin position="1251"/>
        <end position="1399"/>
    </location>
</feature>
<dbReference type="InterPro" id="IPR005034">
    <property type="entry name" value="Dicer_dimerisation"/>
</dbReference>
<feature type="domain" description="Dicer dsRNA-binding fold" evidence="11">
    <location>
        <begin position="638"/>
        <end position="762"/>
    </location>
</feature>
<comment type="caution">
    <text evidence="12">The sequence shown here is derived from an EMBL/GenBank/DDBJ whole genome shotgun (WGS) entry which is preliminary data.</text>
</comment>
<dbReference type="Gene3D" id="1.10.1520.10">
    <property type="entry name" value="Ribonuclease III domain"/>
    <property type="match status" value="2"/>
</dbReference>
<dbReference type="PANTHER" id="PTHR14950:SF37">
    <property type="entry name" value="ENDORIBONUCLEASE DICER"/>
    <property type="match status" value="1"/>
</dbReference>
<feature type="region of interest" description="Disordered" evidence="7">
    <location>
        <begin position="379"/>
        <end position="405"/>
    </location>
</feature>
<name>A0A8H5LUU6_9AGAR</name>
<dbReference type="InterPro" id="IPR011545">
    <property type="entry name" value="DEAD/DEAH_box_helicase_dom"/>
</dbReference>
<dbReference type="InterPro" id="IPR027417">
    <property type="entry name" value="P-loop_NTPase"/>
</dbReference>
<keyword evidence="5" id="KW-0067">ATP-binding</keyword>
<dbReference type="GO" id="GO:0004386">
    <property type="term" value="F:helicase activity"/>
    <property type="evidence" value="ECO:0007669"/>
    <property type="project" value="UniProtKB-KW"/>
</dbReference>
<dbReference type="SUPFAM" id="SSF52540">
    <property type="entry name" value="P-loop containing nucleoside triphosphate hydrolases"/>
    <property type="match status" value="1"/>
</dbReference>
<dbReference type="GO" id="GO:0005634">
    <property type="term" value="C:nucleus"/>
    <property type="evidence" value="ECO:0007669"/>
    <property type="project" value="TreeGrafter"/>
</dbReference>
<sequence>MDDLRPRSYQNEVFTQAQHENIIAALGTGSGKTYISSLLVKWITTCESSKGKVIVFLVPKVALCEQQGRFLERTTSLRVATLHGASANVELDDRAGWKRRFETTDVFVFTAQLFLNLLTHSIWSIDKVSLVIFDECHHARKSHPYNAIMREYNLVDPKDRPKIFGMTASPISDPKKMAASLATLEENLNSRVVGVKENLDELALHSPKPQEVIQEYPPSPEEYDFPSPTLWSCLHIFNFDTTPMLDIAWPDIERRYYVTLSNLGPYCASLYLIMEMKHAIKQAEETQRSSAFASTIDLEVLDSDMSLNVSPADQRPTAFSSEFHLLVDIVNDFEPFFQYPPASSLSAQSPLPLEIPLEWCSPKIRSLVDILLAHLADSHPHPHPNSNSDSDSGPDPDPGSNSESESTFTFQCIIFVEQRQVAGCLARVLPYIAIGAGARIRGGIKCGFLVGQGTSGASEDRTSKMLAMALVDSQGQNQSGASRSPLELFRRRELNVLIATSVAEEGLDFPACDLVIRFDPLQHLVGYIQSRGRARETKKVSKYVIMMQKNDVVNMERYRAFCEIEPRLKEVYLQNRGQQGQGGQGLSGQEQEMIEDIKGDEEQEKEEGEEDEVDSRDLETRERYVVPSTNAFANYDNSIQLLEHLCALLPKDVYTALPKPVFTVGVAGPVAVSGESDLGRDPRSQSTVQSQLNLQLQLTFQSTLRLPAALPLPPGDLVYTGPLKSTKKEAKRAVAFIAVKRLHQLDVFDDYLFPVSRAGIGDGDGDGDGGVDTEGRGVRNVGGVPVMMDVWTRDPWVIPIRDGDRLWIHPVYADGVLLAGIVTGTVLSPVQLRVGGVSVETKSGRLLDSHLDGEGEEEGEGERHIQRKLMSEYTKLGIWYRITSVPLGGPPSLFLVPITPITFLPDFSAIERLLLNPLGNTDWSSITEAHYNRVLVRNNNQHGRTWLLRRIRRDISPMTIMPESESSEGQTYHEYFTKKWTRKKWDPAVPMEGLMIEVSRLARSQSSAYPLYTENLPREQDTQIDPEIKIIPLGCCGWVDMSKSMIQAFGLLPPLIHCITDIYRIRQAKFELGLPPIRDDLMIQALTIPNVAASYSNQRLETLGDAVLEICTTVHLFNKYPHRHEGQLTVLRKNSICNQFLLARALDVGLDRFIISEKQSWRSWPYVVSEDETDSKSSHSSPPLSSRRLALRQYPRRSLQDCMEATLGAAFLTGGIHTALQAGVALGMTFGGSIPWCIRYPREESFVSPLFAQLQDDLGYTFRNGSLLKEAVTHPSFASSAETSSYQRLEFLGDAVLDLVVVHYLYNKFPTATSAQLALPRTKAVCSAALAYIAVKHLAVQKIMLVNNVDLSMAVEQYVPHFEQASAKSIVERGWRYDPPKALSDVFEGIVGAILIDSGYDYERTACVVEGVMQDLLDVLSPSVPLDPVSTLTRWLQASGCQQRLTFRQEVRNGRTGEQVYLHDILISGPIFSTSPSIARNIAAERAYTILQDTAHEKHFQRVCSCMRGCEKLEATESLAEQFENITVDEDQKAIPEL</sequence>
<feature type="region of interest" description="Disordered" evidence="7">
    <location>
        <begin position="599"/>
        <end position="619"/>
    </location>
</feature>
<evidence type="ECO:0000256" key="7">
    <source>
        <dbReference type="SAM" id="MobiDB-lite"/>
    </source>
</evidence>
<keyword evidence="1" id="KW-0677">Repeat</keyword>
<dbReference type="GO" id="GO:0003723">
    <property type="term" value="F:RNA binding"/>
    <property type="evidence" value="ECO:0007669"/>
    <property type="project" value="UniProtKB-UniRule"/>
</dbReference>
<feature type="domain" description="Helicase C-terminal" evidence="10">
    <location>
        <begin position="401"/>
        <end position="579"/>
    </location>
</feature>
<evidence type="ECO:0000259" key="8">
    <source>
        <dbReference type="PROSITE" id="PS50142"/>
    </source>
</evidence>
<feature type="compositionally biased region" description="Acidic residues" evidence="7">
    <location>
        <begin position="599"/>
        <end position="614"/>
    </location>
</feature>
<protein>
    <recommendedName>
        <fullName evidence="14">P-loop containing nucleoside triphosphate hydrolase protein</fullName>
    </recommendedName>
</protein>
<dbReference type="PROSITE" id="PS51327">
    <property type="entry name" value="DICER_DSRBF"/>
    <property type="match status" value="1"/>
</dbReference>
<keyword evidence="4" id="KW-0347">Helicase</keyword>
<evidence type="ECO:0000256" key="2">
    <source>
        <dbReference type="ARBA" id="ARBA00022741"/>
    </source>
</evidence>
<evidence type="ECO:0000256" key="6">
    <source>
        <dbReference type="PROSITE-ProRule" id="PRU00657"/>
    </source>
</evidence>
<evidence type="ECO:0008006" key="14">
    <source>
        <dbReference type="Google" id="ProtNLM"/>
    </source>
</evidence>
<dbReference type="GO" id="GO:0030422">
    <property type="term" value="P:siRNA processing"/>
    <property type="evidence" value="ECO:0007669"/>
    <property type="project" value="TreeGrafter"/>
</dbReference>
<keyword evidence="6" id="KW-0694">RNA-binding</keyword>
<dbReference type="Gene3D" id="3.30.160.380">
    <property type="entry name" value="Dicer dimerisation domain"/>
    <property type="match status" value="1"/>
</dbReference>
<dbReference type="PROSITE" id="PS51194">
    <property type="entry name" value="HELICASE_CTER"/>
    <property type="match status" value="1"/>
</dbReference>
<evidence type="ECO:0000259" key="11">
    <source>
        <dbReference type="PROSITE" id="PS51327"/>
    </source>
</evidence>
<dbReference type="Pfam" id="PF14622">
    <property type="entry name" value="Ribonucleas_3_3"/>
    <property type="match status" value="1"/>
</dbReference>
<dbReference type="InterPro" id="IPR000999">
    <property type="entry name" value="RNase_III_dom"/>
</dbReference>
<evidence type="ECO:0000313" key="13">
    <source>
        <dbReference type="Proteomes" id="UP000559256"/>
    </source>
</evidence>
<dbReference type="GO" id="GO:0004525">
    <property type="term" value="F:ribonuclease III activity"/>
    <property type="evidence" value="ECO:0007669"/>
    <property type="project" value="InterPro"/>
</dbReference>
<organism evidence="12 13">
    <name type="scientific">Tetrapyrgos nigripes</name>
    <dbReference type="NCBI Taxonomy" id="182062"/>
    <lineage>
        <taxon>Eukaryota</taxon>
        <taxon>Fungi</taxon>
        <taxon>Dikarya</taxon>
        <taxon>Basidiomycota</taxon>
        <taxon>Agaricomycotina</taxon>
        <taxon>Agaricomycetes</taxon>
        <taxon>Agaricomycetidae</taxon>
        <taxon>Agaricales</taxon>
        <taxon>Marasmiineae</taxon>
        <taxon>Marasmiaceae</taxon>
        <taxon>Tetrapyrgos</taxon>
    </lineage>
</organism>
<dbReference type="GO" id="GO:0005737">
    <property type="term" value="C:cytoplasm"/>
    <property type="evidence" value="ECO:0007669"/>
    <property type="project" value="TreeGrafter"/>
</dbReference>
<dbReference type="Pfam" id="PF03368">
    <property type="entry name" value="Dicer_dimer"/>
    <property type="match status" value="1"/>
</dbReference>
<evidence type="ECO:0000256" key="1">
    <source>
        <dbReference type="ARBA" id="ARBA00022737"/>
    </source>
</evidence>
<dbReference type="Gene3D" id="3.40.50.300">
    <property type="entry name" value="P-loop containing nucleotide triphosphate hydrolases"/>
    <property type="match status" value="2"/>
</dbReference>
<feature type="domain" description="Helicase ATP-binding" evidence="9">
    <location>
        <begin position="13"/>
        <end position="188"/>
    </location>
</feature>
<dbReference type="InterPro" id="IPR036389">
    <property type="entry name" value="RNase_III_sf"/>
</dbReference>
<dbReference type="Pfam" id="PF00636">
    <property type="entry name" value="Ribonuclease_3"/>
    <property type="match status" value="1"/>
</dbReference>
<dbReference type="CDD" id="cd00593">
    <property type="entry name" value="RIBOc"/>
    <property type="match status" value="2"/>
</dbReference>
<dbReference type="Proteomes" id="UP000559256">
    <property type="component" value="Unassembled WGS sequence"/>
</dbReference>
<dbReference type="InterPro" id="IPR014001">
    <property type="entry name" value="Helicase_ATP-bd"/>
</dbReference>
<dbReference type="SUPFAM" id="SSF69065">
    <property type="entry name" value="RNase III domain-like"/>
    <property type="match status" value="2"/>
</dbReference>
<dbReference type="InterPro" id="IPR001650">
    <property type="entry name" value="Helicase_C-like"/>
</dbReference>
<keyword evidence="2" id="KW-0547">Nucleotide-binding</keyword>
<evidence type="ECO:0000256" key="5">
    <source>
        <dbReference type="ARBA" id="ARBA00022840"/>
    </source>
</evidence>
<dbReference type="Pfam" id="PF00270">
    <property type="entry name" value="DEAD"/>
    <property type="match status" value="1"/>
</dbReference>
<feature type="domain" description="RNase III" evidence="8">
    <location>
        <begin position="1065"/>
        <end position="1215"/>
    </location>
</feature>
<dbReference type="PANTHER" id="PTHR14950">
    <property type="entry name" value="DICER-RELATED"/>
    <property type="match status" value="1"/>
</dbReference>
<comment type="similarity">
    <text evidence="6">Belongs to the helicase family. Dicer subfamily.</text>
</comment>
<dbReference type="GO" id="GO:0005524">
    <property type="term" value="F:ATP binding"/>
    <property type="evidence" value="ECO:0007669"/>
    <property type="project" value="UniProtKB-KW"/>
</dbReference>
<dbReference type="PROSITE" id="PS50142">
    <property type="entry name" value="RNASE_3_2"/>
    <property type="match status" value="2"/>
</dbReference>
<dbReference type="Pfam" id="PF00271">
    <property type="entry name" value="Helicase_C"/>
    <property type="match status" value="1"/>
</dbReference>
<evidence type="ECO:0000259" key="10">
    <source>
        <dbReference type="PROSITE" id="PS51194"/>
    </source>
</evidence>
<accession>A0A8H5LUU6</accession>
<dbReference type="SMART" id="SM00535">
    <property type="entry name" value="RIBOc"/>
    <property type="match status" value="2"/>
</dbReference>
<dbReference type="SMART" id="SM00487">
    <property type="entry name" value="DEXDc"/>
    <property type="match status" value="1"/>
</dbReference>
<reference evidence="12 13" key="1">
    <citation type="journal article" date="2020" name="ISME J.">
        <title>Uncovering the hidden diversity of litter-decomposition mechanisms in mushroom-forming fungi.</title>
        <authorList>
            <person name="Floudas D."/>
            <person name="Bentzer J."/>
            <person name="Ahren D."/>
            <person name="Johansson T."/>
            <person name="Persson P."/>
            <person name="Tunlid A."/>
        </authorList>
    </citation>
    <scope>NUCLEOTIDE SEQUENCE [LARGE SCALE GENOMIC DNA]</scope>
    <source>
        <strain evidence="12 13">CBS 291.85</strain>
    </source>
</reference>
<keyword evidence="3" id="KW-0378">Hydrolase</keyword>
<dbReference type="SMART" id="SM00490">
    <property type="entry name" value="HELICc"/>
    <property type="match status" value="1"/>
</dbReference>
<dbReference type="PROSITE" id="PS51192">
    <property type="entry name" value="HELICASE_ATP_BIND_1"/>
    <property type="match status" value="1"/>
</dbReference>
<dbReference type="CDD" id="cd18034">
    <property type="entry name" value="DEXHc_dicer"/>
    <property type="match status" value="1"/>
</dbReference>
<evidence type="ECO:0000256" key="4">
    <source>
        <dbReference type="ARBA" id="ARBA00022806"/>
    </source>
</evidence>
<dbReference type="OrthoDB" id="416741at2759"/>
<dbReference type="PROSITE" id="PS00517">
    <property type="entry name" value="RNASE_3_1"/>
    <property type="match status" value="1"/>
</dbReference>
<keyword evidence="13" id="KW-1185">Reference proteome</keyword>
<dbReference type="InterPro" id="IPR038248">
    <property type="entry name" value="Dicer_dimer_sf"/>
</dbReference>
<gene>
    <name evidence="12" type="ORF">D9758_001794</name>
</gene>
<evidence type="ECO:0000259" key="9">
    <source>
        <dbReference type="PROSITE" id="PS51192"/>
    </source>
</evidence>
<dbReference type="EMBL" id="JAACJM010000010">
    <property type="protein sequence ID" value="KAF5370850.1"/>
    <property type="molecule type" value="Genomic_DNA"/>
</dbReference>